<keyword evidence="3" id="KW-1185">Reference proteome</keyword>
<proteinExistence type="predicted"/>
<gene>
    <name evidence="2" type="ORF">SNE35_09680</name>
</gene>
<comment type="caution">
    <text evidence="2">The sequence shown here is derived from an EMBL/GenBank/DDBJ whole genome shotgun (WGS) entry which is preliminary data.</text>
</comment>
<accession>A0ABU5DHS4</accession>
<protein>
    <recommendedName>
        <fullName evidence="4">Replication protein</fullName>
    </recommendedName>
</protein>
<evidence type="ECO:0008006" key="4">
    <source>
        <dbReference type="Google" id="ProtNLM"/>
    </source>
</evidence>
<feature type="region of interest" description="Disordered" evidence="1">
    <location>
        <begin position="1"/>
        <end position="26"/>
    </location>
</feature>
<dbReference type="RefSeq" id="WP_320422691.1">
    <property type="nucleotide sequence ID" value="NZ_JAXCLA010000003.1"/>
</dbReference>
<dbReference type="EMBL" id="JAXCLA010000003">
    <property type="protein sequence ID" value="MDY0744779.1"/>
    <property type="molecule type" value="Genomic_DNA"/>
</dbReference>
<evidence type="ECO:0000313" key="2">
    <source>
        <dbReference type="EMBL" id="MDY0744779.1"/>
    </source>
</evidence>
<name>A0ABU5DHS4_9BURK</name>
<organism evidence="2 3">
    <name type="scientific">Roseateles agri</name>
    <dbReference type="NCBI Taxonomy" id="3098619"/>
    <lineage>
        <taxon>Bacteria</taxon>
        <taxon>Pseudomonadati</taxon>
        <taxon>Pseudomonadota</taxon>
        <taxon>Betaproteobacteria</taxon>
        <taxon>Burkholderiales</taxon>
        <taxon>Sphaerotilaceae</taxon>
        <taxon>Roseateles</taxon>
    </lineage>
</organism>
<sequence>MHSIDPFGPELASPVEAPASPEVLDSQTEFEDAGPALAQVNARRGIPQRAIQRDHAAILEMDVHTPAGKYLEARSRRAVRRGDRVYLPIWSADTTGLPTALLRSSLWSAGSTANRHLDNALIANFDDDIGVRYTGPRLSQYDRRVFAALLASYADRPLSRGQGDAAIEATFFELARVMGNSYTRNTHVALRASLHRQSHASLRIRDFYGDAVVPQLLDVWLPENYLVIPDEELKSSDKFEFRIPEEVAQLYGPTAWSEVPTPVLVMKSLRGWLSGFLATHTWPQTFPFAVLHRISGLDCRPNDFRARVCAALDELCDERTPIAFRVHGYEVSEGQDGITIKLAKWG</sequence>
<evidence type="ECO:0000256" key="1">
    <source>
        <dbReference type="SAM" id="MobiDB-lite"/>
    </source>
</evidence>
<evidence type="ECO:0000313" key="3">
    <source>
        <dbReference type="Proteomes" id="UP001285263"/>
    </source>
</evidence>
<dbReference type="Proteomes" id="UP001285263">
    <property type="component" value="Unassembled WGS sequence"/>
</dbReference>
<reference evidence="2 3" key="1">
    <citation type="submission" date="2023-11" db="EMBL/GenBank/DDBJ databases">
        <title>Paucibacter sp. nov., isolated from fresh soil in Korea.</title>
        <authorList>
            <person name="Le N.T.T."/>
        </authorList>
    </citation>
    <scope>NUCLEOTIDE SEQUENCE [LARGE SCALE GENOMIC DNA]</scope>
    <source>
        <strain evidence="2 3">R3-3</strain>
    </source>
</reference>